<feature type="compositionally biased region" description="Basic residues" evidence="7">
    <location>
        <begin position="389"/>
        <end position="398"/>
    </location>
</feature>
<dbReference type="InterPro" id="IPR000433">
    <property type="entry name" value="Znf_ZZ"/>
</dbReference>
<dbReference type="InterPro" id="IPR009060">
    <property type="entry name" value="UBA-like_sf"/>
</dbReference>
<dbReference type="OrthoDB" id="661148at2759"/>
<dbReference type="PANTHER" id="PTHR20930:SF0">
    <property type="entry name" value="PROTEIN ILRUN"/>
    <property type="match status" value="1"/>
</dbReference>
<dbReference type="Gramene" id="Pp3c7_8990V3.1">
    <property type="protein sequence ID" value="Pp3c7_8990V3.1"/>
    <property type="gene ID" value="Pp3c7_8990"/>
</dbReference>
<dbReference type="KEGG" id="ppp:112285022"/>
<dbReference type="FunCoup" id="A0A2K1KB23">
    <property type="interactions" value="1285"/>
</dbReference>
<keyword evidence="3 6" id="KW-0863">Zinc-finger</keyword>
<dbReference type="Pfam" id="PF00569">
    <property type="entry name" value="ZZ"/>
    <property type="match status" value="1"/>
</dbReference>
<dbReference type="SUPFAM" id="SSF46934">
    <property type="entry name" value="UBA-like"/>
    <property type="match status" value="2"/>
</dbReference>
<dbReference type="GO" id="GO:0031410">
    <property type="term" value="C:cytoplasmic vesicle"/>
    <property type="evidence" value="ECO:0007669"/>
    <property type="project" value="UniProtKB-KW"/>
</dbReference>
<feature type="region of interest" description="Disordered" evidence="7">
    <location>
        <begin position="541"/>
        <end position="575"/>
    </location>
</feature>
<reference evidence="11 13" key="2">
    <citation type="journal article" date="2018" name="Plant J.">
        <title>The Physcomitrella patens chromosome-scale assembly reveals moss genome structure and evolution.</title>
        <authorList>
            <person name="Lang D."/>
            <person name="Ullrich K.K."/>
            <person name="Murat F."/>
            <person name="Fuchs J."/>
            <person name="Jenkins J."/>
            <person name="Haas F.B."/>
            <person name="Piednoel M."/>
            <person name="Gundlach H."/>
            <person name="Van Bel M."/>
            <person name="Meyberg R."/>
            <person name="Vives C."/>
            <person name="Morata J."/>
            <person name="Symeonidi A."/>
            <person name="Hiss M."/>
            <person name="Muchero W."/>
            <person name="Kamisugi Y."/>
            <person name="Saleh O."/>
            <person name="Blanc G."/>
            <person name="Decker E.L."/>
            <person name="van Gessel N."/>
            <person name="Grimwood J."/>
            <person name="Hayes R.D."/>
            <person name="Graham S.W."/>
            <person name="Gunter L.E."/>
            <person name="McDaniel S.F."/>
            <person name="Hoernstein S.N.W."/>
            <person name="Larsson A."/>
            <person name="Li F.W."/>
            <person name="Perroud P.F."/>
            <person name="Phillips J."/>
            <person name="Ranjan P."/>
            <person name="Rokshar D.S."/>
            <person name="Rothfels C.J."/>
            <person name="Schneider L."/>
            <person name="Shu S."/>
            <person name="Stevenson D.W."/>
            <person name="Thummler F."/>
            <person name="Tillich M."/>
            <person name="Villarreal Aguilar J.C."/>
            <person name="Widiez T."/>
            <person name="Wong G.K."/>
            <person name="Wymore A."/>
            <person name="Zhang Y."/>
            <person name="Zimmer A.D."/>
            <person name="Quatrano R.S."/>
            <person name="Mayer K.F.X."/>
            <person name="Goodstein D."/>
            <person name="Casacuberta J.M."/>
            <person name="Vandepoele K."/>
            <person name="Reski R."/>
            <person name="Cuming A.C."/>
            <person name="Tuskan G.A."/>
            <person name="Maumus F."/>
            <person name="Salse J."/>
            <person name="Schmutz J."/>
            <person name="Rensing S.A."/>
        </authorList>
    </citation>
    <scope>NUCLEOTIDE SEQUENCE [LARGE SCALE GENOMIC DNA]</scope>
    <source>
        <strain evidence="12 13">cv. Gransden 2004</strain>
    </source>
</reference>
<dbReference type="InterPro" id="IPR056893">
    <property type="entry name" value="UBA_Nbr1_C"/>
</dbReference>
<feature type="domain" description="UBA" evidence="8">
    <location>
        <begin position="700"/>
        <end position="747"/>
    </location>
</feature>
<reference evidence="11 13" key="1">
    <citation type="journal article" date="2008" name="Science">
        <title>The Physcomitrella genome reveals evolutionary insights into the conquest of land by plants.</title>
        <authorList>
            <person name="Rensing S."/>
            <person name="Lang D."/>
            <person name="Zimmer A."/>
            <person name="Terry A."/>
            <person name="Salamov A."/>
            <person name="Shapiro H."/>
            <person name="Nishiyama T."/>
            <person name="Perroud P.-F."/>
            <person name="Lindquist E."/>
            <person name="Kamisugi Y."/>
            <person name="Tanahashi T."/>
            <person name="Sakakibara K."/>
            <person name="Fujita T."/>
            <person name="Oishi K."/>
            <person name="Shin-I T."/>
            <person name="Kuroki Y."/>
            <person name="Toyoda A."/>
            <person name="Suzuki Y."/>
            <person name="Hashimoto A."/>
            <person name="Yamaguchi K."/>
            <person name="Sugano A."/>
            <person name="Kohara Y."/>
            <person name="Fujiyama A."/>
            <person name="Anterola A."/>
            <person name="Aoki S."/>
            <person name="Ashton N."/>
            <person name="Barbazuk W.B."/>
            <person name="Barker E."/>
            <person name="Bennetzen J."/>
            <person name="Bezanilla M."/>
            <person name="Blankenship R."/>
            <person name="Cho S.H."/>
            <person name="Dutcher S."/>
            <person name="Estelle M."/>
            <person name="Fawcett J.A."/>
            <person name="Gundlach H."/>
            <person name="Hanada K."/>
            <person name="Heyl A."/>
            <person name="Hicks K.A."/>
            <person name="Hugh J."/>
            <person name="Lohr M."/>
            <person name="Mayer K."/>
            <person name="Melkozernov A."/>
            <person name="Murata T."/>
            <person name="Nelson D."/>
            <person name="Pils B."/>
            <person name="Prigge M."/>
            <person name="Reiss B."/>
            <person name="Renner T."/>
            <person name="Rombauts S."/>
            <person name="Rushton P."/>
            <person name="Sanderfoot A."/>
            <person name="Schween G."/>
            <person name="Shiu S.-H."/>
            <person name="Stueber K."/>
            <person name="Theodoulou F.L."/>
            <person name="Tu H."/>
            <person name="Van de Peer Y."/>
            <person name="Verrier P.J."/>
            <person name="Waters E."/>
            <person name="Wood A."/>
            <person name="Yang L."/>
            <person name="Cove D."/>
            <person name="Cuming A."/>
            <person name="Hasebe M."/>
            <person name="Lucas S."/>
            <person name="Mishler D.B."/>
            <person name="Reski R."/>
            <person name="Grigoriev I."/>
            <person name="Quatrano R.S."/>
            <person name="Boore J.L."/>
        </authorList>
    </citation>
    <scope>NUCLEOTIDE SEQUENCE [LARGE SCALE GENOMIC DNA]</scope>
    <source>
        <strain evidence="12 13">cv. Gransden 2004</strain>
    </source>
</reference>
<feature type="domain" description="PB1" evidence="10">
    <location>
        <begin position="3"/>
        <end position="90"/>
    </location>
</feature>
<dbReference type="RefSeq" id="XP_024381243.1">
    <property type="nucleotide sequence ID" value="XM_024525475.2"/>
</dbReference>
<dbReference type="Pfam" id="PF00564">
    <property type="entry name" value="PB1"/>
    <property type="match status" value="1"/>
</dbReference>
<dbReference type="EnsemblPlants" id="Pp3c7_8990V3.2">
    <property type="protein sequence ID" value="Pp3c7_8990V3.2"/>
    <property type="gene ID" value="Pp3c7_8990"/>
</dbReference>
<sequence length="799" mass="87092">MAPYVLKIKYGDVLRRIIVEQSLLAIGPDMSFSQLEDTIRLSFKLPVTSGFVITYTDKDGDVVTMTGEHDLHDACVLQGLNPLRLTVTVPETLRQAHSDQHGHDGHQGHHGGHQDLGPQGHHGGHRDHGHHGHHDGHWDHPRLHPQTDTKVPDMQNLFGNTMKMSMETAKQTMAFTQQVLQACEPLIKRAPSTVVSEVMDTITKLASSAHLGGTAAATTGATFSQPGSTPSSWTTSTQPAAPASQTGAPEQSEPRSIFAHPHIHSVFSDFHPSFPSSFQAAFPAPGSVGLGSDKVQATGMPPQAAKEAVQHRGVQCDMCGMVPIVGTRYKSNKKHDYDLCQNCFQDFGKVEDYTQIERPLWRPRHMNSQIGGGRMRCPAFSPHGGRPSFHLRGHHGPHGPHGSKSDSRCGGVFGPAGGKLDARFVQDVTIFDGTEFAPETAFTKIWRLRNSGSCAWPKTTRLMHVGGDELGCVLPVNLELPEGGLAPDGEAEVSVDLVAPAKPGRYVSHWRLVSPTGQKFGHRVWVLIQVVPKDEQSPQLMESLMASSQSSEEDTKLPEQGVAETAQAPDITDLQPIDTDVDAMSVVPKAEADDVLVLVPEVAAKEPEGEGEISPGTTPYPEINMEALTLDPVIIDAGKIPEENTAVEDSELGNFSMVNMPITSEIPIQTPEPESTADPRVLVDDGPDDSITEGMKMPAEVDPRANSVDAMLATLESMGFKQRDVNQEVLKKNGNDLQRTLDDLVMAVEWDPMLEELEEMGFYDTDMNRLLMFKNNGSIKRVVKELVQMYKDPKGKEQA</sequence>
<evidence type="ECO:0000256" key="3">
    <source>
        <dbReference type="ARBA" id="ARBA00022771"/>
    </source>
</evidence>
<evidence type="ECO:0000256" key="2">
    <source>
        <dbReference type="ARBA" id="ARBA00022723"/>
    </source>
</evidence>
<dbReference type="Gene3D" id="3.30.60.90">
    <property type="match status" value="1"/>
</dbReference>
<feature type="compositionally biased region" description="Polar residues" evidence="7">
    <location>
        <begin position="541"/>
        <end position="550"/>
    </location>
</feature>
<dbReference type="Gene3D" id="3.10.20.90">
    <property type="entry name" value="Phosphatidylinositol 3-kinase Catalytic Subunit, Chain A, domain 1"/>
    <property type="match status" value="1"/>
</dbReference>
<dbReference type="InterPro" id="IPR013783">
    <property type="entry name" value="Ig-like_fold"/>
</dbReference>
<protein>
    <recommendedName>
        <fullName evidence="14">ZZ-type domain-containing protein</fullName>
    </recommendedName>
</protein>
<evidence type="ECO:0000313" key="12">
    <source>
        <dbReference type="EnsemblPlants" id="Pp3c7_8990V3.1"/>
    </source>
</evidence>
<evidence type="ECO:0008006" key="14">
    <source>
        <dbReference type="Google" id="ProtNLM"/>
    </source>
</evidence>
<dbReference type="SMART" id="SM00291">
    <property type="entry name" value="ZnF_ZZ"/>
    <property type="match status" value="1"/>
</dbReference>
<reference evidence="12" key="3">
    <citation type="submission" date="2020-12" db="UniProtKB">
        <authorList>
            <consortium name="EnsemblPlants"/>
        </authorList>
    </citation>
    <scope>IDENTIFICATION</scope>
</reference>
<dbReference type="SMART" id="SM00666">
    <property type="entry name" value="PB1"/>
    <property type="match status" value="1"/>
</dbReference>
<dbReference type="GeneID" id="112285022"/>
<dbReference type="STRING" id="3218.A0A2K1KB23"/>
<dbReference type="InterPro" id="IPR043145">
    <property type="entry name" value="Znf_ZZ_sf"/>
</dbReference>
<dbReference type="SUPFAM" id="SSF54277">
    <property type="entry name" value="CAD &amp; PB1 domains"/>
    <property type="match status" value="1"/>
</dbReference>
<feature type="compositionally biased region" description="Low complexity" evidence="7">
    <location>
        <begin position="218"/>
        <end position="246"/>
    </location>
</feature>
<dbReference type="EMBL" id="ABEU02000007">
    <property type="protein sequence ID" value="PNR50966.1"/>
    <property type="molecule type" value="Genomic_DNA"/>
</dbReference>
<keyword evidence="4" id="KW-0862">Zinc</keyword>
<comment type="subcellular location">
    <subcellularLocation>
        <location evidence="1">Cytoplasmic vesicle</location>
        <location evidence="1">Autophagosome</location>
    </subcellularLocation>
</comment>
<dbReference type="PROSITE" id="PS51745">
    <property type="entry name" value="PB1"/>
    <property type="match status" value="1"/>
</dbReference>
<feature type="region of interest" description="Disordered" evidence="7">
    <location>
        <begin position="386"/>
        <end position="410"/>
    </location>
</feature>
<keyword evidence="13" id="KW-1185">Reference proteome</keyword>
<dbReference type="OMA" id="RNHSEAM"/>
<dbReference type="Proteomes" id="UP000006727">
    <property type="component" value="Chromosome 7"/>
</dbReference>
<dbReference type="SUPFAM" id="SSF57850">
    <property type="entry name" value="RING/U-box"/>
    <property type="match status" value="1"/>
</dbReference>
<feature type="compositionally biased region" description="Basic and acidic residues" evidence="7">
    <location>
        <begin position="96"/>
        <end position="107"/>
    </location>
</feature>
<dbReference type="PaxDb" id="3218-PP1S42_44V6.1"/>
<feature type="compositionally biased region" description="Basic residues" evidence="7">
    <location>
        <begin position="122"/>
        <end position="134"/>
    </location>
</feature>
<evidence type="ECO:0000256" key="1">
    <source>
        <dbReference type="ARBA" id="ARBA00004419"/>
    </source>
</evidence>
<dbReference type="Gene3D" id="1.10.8.10">
    <property type="entry name" value="DNA helicase RuvA subunit, C-terminal domain"/>
    <property type="match status" value="2"/>
</dbReference>
<feature type="region of interest" description="Disordered" evidence="7">
    <location>
        <begin position="96"/>
        <end position="155"/>
    </location>
</feature>
<evidence type="ECO:0000256" key="4">
    <source>
        <dbReference type="ARBA" id="ARBA00022833"/>
    </source>
</evidence>
<dbReference type="InterPro" id="IPR032350">
    <property type="entry name" value="Nbr1_FW"/>
</dbReference>
<dbReference type="EnsemblPlants" id="Pp3c7_8990V3.1">
    <property type="protein sequence ID" value="Pp3c7_8990V3.1"/>
    <property type="gene ID" value="Pp3c7_8990"/>
</dbReference>
<dbReference type="Pfam" id="PF16158">
    <property type="entry name" value="N_BRCA1_IG"/>
    <property type="match status" value="1"/>
</dbReference>
<evidence type="ECO:0000256" key="7">
    <source>
        <dbReference type="SAM" id="MobiDB-lite"/>
    </source>
</evidence>
<name>A0A2K1KB23_PHYPA</name>
<dbReference type="Pfam" id="PF24932">
    <property type="entry name" value="UBA_NBR1_C"/>
    <property type="match status" value="2"/>
</dbReference>
<proteinExistence type="predicted"/>
<dbReference type="InterPro" id="IPR000270">
    <property type="entry name" value="PB1_dom"/>
</dbReference>
<evidence type="ECO:0000313" key="11">
    <source>
        <dbReference type="EMBL" id="PNR50966.1"/>
    </source>
</evidence>
<feature type="domain" description="ZZ-type" evidence="9">
    <location>
        <begin position="311"/>
        <end position="361"/>
    </location>
</feature>
<evidence type="ECO:0000259" key="9">
    <source>
        <dbReference type="PROSITE" id="PS50135"/>
    </source>
</evidence>
<dbReference type="PANTHER" id="PTHR20930">
    <property type="entry name" value="OVARIAN CARCINOMA ANTIGEN CA125-RELATED"/>
    <property type="match status" value="1"/>
</dbReference>
<dbReference type="AlphaFoldDB" id="A0A2K1KB23"/>
<keyword evidence="5" id="KW-0968">Cytoplasmic vesicle</keyword>
<dbReference type="PROSITE" id="PS50030">
    <property type="entry name" value="UBA"/>
    <property type="match status" value="1"/>
</dbReference>
<evidence type="ECO:0000259" key="10">
    <source>
        <dbReference type="PROSITE" id="PS51745"/>
    </source>
</evidence>
<feature type="region of interest" description="Disordered" evidence="7">
    <location>
        <begin position="218"/>
        <end position="254"/>
    </location>
</feature>
<keyword evidence="2" id="KW-0479">Metal-binding</keyword>
<dbReference type="InterPro" id="IPR053793">
    <property type="entry name" value="PB1-like"/>
</dbReference>
<feature type="compositionally biased region" description="Basic and acidic residues" evidence="7">
    <location>
        <begin position="135"/>
        <end position="151"/>
    </location>
</feature>
<evidence type="ECO:0000256" key="5">
    <source>
        <dbReference type="ARBA" id="ARBA00023329"/>
    </source>
</evidence>
<dbReference type="CDD" id="cd14319">
    <property type="entry name" value="UBA_NBR1"/>
    <property type="match status" value="2"/>
</dbReference>
<gene>
    <name evidence="12" type="primary">LOC112285022</name>
    <name evidence="11" type="ORF">PHYPA_010152</name>
</gene>
<dbReference type="Gramene" id="Pp3c7_8990V3.2">
    <property type="protein sequence ID" value="Pp3c7_8990V3.2"/>
    <property type="gene ID" value="Pp3c7_8990"/>
</dbReference>
<dbReference type="PROSITE" id="PS50135">
    <property type="entry name" value="ZF_ZZ_2"/>
    <property type="match status" value="1"/>
</dbReference>
<dbReference type="InterPro" id="IPR015940">
    <property type="entry name" value="UBA"/>
</dbReference>
<accession>A0A2K1KB23</accession>
<evidence type="ECO:0000259" key="8">
    <source>
        <dbReference type="PROSITE" id="PS50030"/>
    </source>
</evidence>
<dbReference type="GO" id="GO:0008270">
    <property type="term" value="F:zinc ion binding"/>
    <property type="evidence" value="ECO:0007669"/>
    <property type="project" value="UniProtKB-KW"/>
</dbReference>
<dbReference type="Gene3D" id="2.60.40.10">
    <property type="entry name" value="Immunoglobulins"/>
    <property type="match status" value="1"/>
</dbReference>
<dbReference type="CDD" id="cd14947">
    <property type="entry name" value="NBR1_like"/>
    <property type="match status" value="1"/>
</dbReference>
<organism evidence="11">
    <name type="scientific">Physcomitrium patens</name>
    <name type="common">Spreading-leaved earth moss</name>
    <name type="synonym">Physcomitrella patens</name>
    <dbReference type="NCBI Taxonomy" id="3218"/>
    <lineage>
        <taxon>Eukaryota</taxon>
        <taxon>Viridiplantae</taxon>
        <taxon>Streptophyta</taxon>
        <taxon>Embryophyta</taxon>
        <taxon>Bryophyta</taxon>
        <taxon>Bryophytina</taxon>
        <taxon>Bryopsida</taxon>
        <taxon>Funariidae</taxon>
        <taxon>Funariales</taxon>
        <taxon>Funariaceae</taxon>
        <taxon>Physcomitrium</taxon>
    </lineage>
</organism>
<dbReference type="GO" id="GO:0005776">
    <property type="term" value="C:autophagosome"/>
    <property type="evidence" value="ECO:0007669"/>
    <property type="project" value="UniProtKB-SubCell"/>
</dbReference>
<evidence type="ECO:0000313" key="13">
    <source>
        <dbReference type="Proteomes" id="UP000006727"/>
    </source>
</evidence>
<evidence type="ECO:0000256" key="6">
    <source>
        <dbReference type="PROSITE-ProRule" id="PRU00228"/>
    </source>
</evidence>